<name>A0A1D7QTN5_9BACI</name>
<dbReference type="GO" id="GO:1902201">
    <property type="term" value="P:negative regulation of bacterial-type flagellum-dependent cell motility"/>
    <property type="evidence" value="ECO:0007669"/>
    <property type="project" value="TreeGrafter"/>
</dbReference>
<dbReference type="Gene3D" id="3.30.450.40">
    <property type="match status" value="1"/>
</dbReference>
<sequence length="567" mass="64029">MNPNYRVAVFFIWLALLPPFVYYMMETTGAFWLEHAVSITGFMILIALVSLFPVKIKGTTFIPVHGVSLAVFLHFGLFTEIILTQIAIVVVLLSLRLHPKERYRMPLNSLIFLCTSLLSGGAFFLFGGTVGATSFESIASQLVPVLVYTLTYFFSNNMIIFLIRRYLLGLKNERFFTEGLYWEGMTSLLILPVGLILAYLYHQIGLVALPIIGVPVVAVSLILKIYHDGKELIDQLQQVSEFSQEINRMTDSQSMYDRYIEACCDMFPADGVLLYDPPEKYTEQLTPVHVDCGILRTDRVLGHGDEVSRHVLRTGQAVIIRSDWDAISKGFNVVFPKAESVLSVPALREGRVTGVNTLISFQKNAFTRSHRMLLDILLNHLTIAIQNVLHLERARLEGMECGLTKLKNFRYFEQTLKKRYDHNEKTFALILLDLDYFKQVNDQYGHSAGNDVLYQVARVIEAHVPKKEGNVTARYGGEEFVVLLDDVTPEEAQHEGEALREAIEQATFTVFNDLTSHPDQVLSLTLTASIGVATRKDPEDPLSILRKADRAMYMGAKNKGRNKVAIY</sequence>
<keyword evidence="4" id="KW-1185">Reference proteome</keyword>
<feature type="transmembrane region" description="Helical" evidence="1">
    <location>
        <begin position="180"/>
        <end position="201"/>
    </location>
</feature>
<dbReference type="EMBL" id="CP012502">
    <property type="protein sequence ID" value="AOM82347.1"/>
    <property type="molecule type" value="Genomic_DNA"/>
</dbReference>
<dbReference type="PROSITE" id="PS50887">
    <property type="entry name" value="GGDEF"/>
    <property type="match status" value="1"/>
</dbReference>
<proteinExistence type="predicted"/>
<dbReference type="InterPro" id="IPR000160">
    <property type="entry name" value="GGDEF_dom"/>
</dbReference>
<dbReference type="InterPro" id="IPR003018">
    <property type="entry name" value="GAF"/>
</dbReference>
<dbReference type="STRING" id="632773.BBEV_0978"/>
<feature type="transmembrane region" description="Helical" evidence="1">
    <location>
        <begin position="107"/>
        <end position="126"/>
    </location>
</feature>
<dbReference type="Proteomes" id="UP000094463">
    <property type="component" value="Chromosome"/>
</dbReference>
<dbReference type="CDD" id="cd01949">
    <property type="entry name" value="GGDEF"/>
    <property type="match status" value="1"/>
</dbReference>
<accession>A0A1D7QTN5</accession>
<dbReference type="SMART" id="SM00267">
    <property type="entry name" value="GGDEF"/>
    <property type="match status" value="1"/>
</dbReference>
<feature type="transmembrane region" description="Helical" evidence="1">
    <location>
        <begin position="207"/>
        <end position="226"/>
    </location>
</feature>
<dbReference type="PANTHER" id="PTHR45138">
    <property type="entry name" value="REGULATORY COMPONENTS OF SENSORY TRANSDUCTION SYSTEM"/>
    <property type="match status" value="1"/>
</dbReference>
<dbReference type="GO" id="GO:0043709">
    <property type="term" value="P:cell adhesion involved in single-species biofilm formation"/>
    <property type="evidence" value="ECO:0007669"/>
    <property type="project" value="TreeGrafter"/>
</dbReference>
<dbReference type="Pfam" id="PF00990">
    <property type="entry name" value="GGDEF"/>
    <property type="match status" value="1"/>
</dbReference>
<dbReference type="SMART" id="SM00065">
    <property type="entry name" value="GAF"/>
    <property type="match status" value="1"/>
</dbReference>
<dbReference type="SUPFAM" id="SSF55073">
    <property type="entry name" value="Nucleotide cyclase"/>
    <property type="match status" value="1"/>
</dbReference>
<dbReference type="InterPro" id="IPR029787">
    <property type="entry name" value="Nucleotide_cyclase"/>
</dbReference>
<dbReference type="Gene3D" id="3.30.70.270">
    <property type="match status" value="1"/>
</dbReference>
<keyword evidence="1" id="KW-0812">Transmembrane</keyword>
<keyword evidence="1" id="KW-0472">Membrane</keyword>
<dbReference type="NCBIfam" id="TIGR00254">
    <property type="entry name" value="GGDEF"/>
    <property type="match status" value="1"/>
</dbReference>
<feature type="transmembrane region" description="Helical" evidence="1">
    <location>
        <begin position="72"/>
        <end position="95"/>
    </location>
</feature>
<evidence type="ECO:0000256" key="1">
    <source>
        <dbReference type="SAM" id="Phobius"/>
    </source>
</evidence>
<protein>
    <recommendedName>
        <fullName evidence="2">GGDEF domain-containing protein</fullName>
    </recommendedName>
</protein>
<gene>
    <name evidence="3" type="ORF">BBEV_0978</name>
</gene>
<dbReference type="GO" id="GO:0052621">
    <property type="term" value="F:diguanylate cyclase activity"/>
    <property type="evidence" value="ECO:0007669"/>
    <property type="project" value="TreeGrafter"/>
</dbReference>
<dbReference type="RefSeq" id="WP_069364450.1">
    <property type="nucleotide sequence ID" value="NZ_CP012502.1"/>
</dbReference>
<reference evidence="3 4" key="1">
    <citation type="submission" date="2015-08" db="EMBL/GenBank/DDBJ databases">
        <title>The complete genome sequence of Bacillus beveridgei MLTeJB.</title>
        <authorList>
            <person name="Hanson T.E."/>
            <person name="Mesa C."/>
            <person name="Basesman S.M."/>
            <person name="Oremland R.S."/>
        </authorList>
    </citation>
    <scope>NUCLEOTIDE SEQUENCE [LARGE SCALE GENOMIC DNA]</scope>
    <source>
        <strain evidence="3 4">MLTeJB</strain>
    </source>
</reference>
<evidence type="ECO:0000313" key="3">
    <source>
        <dbReference type="EMBL" id="AOM82347.1"/>
    </source>
</evidence>
<dbReference type="GO" id="GO:0005886">
    <property type="term" value="C:plasma membrane"/>
    <property type="evidence" value="ECO:0007669"/>
    <property type="project" value="TreeGrafter"/>
</dbReference>
<feature type="transmembrane region" description="Helical" evidence="1">
    <location>
        <begin position="146"/>
        <end position="168"/>
    </location>
</feature>
<organism evidence="3 4">
    <name type="scientific">Salisediminibacterium beveridgei</name>
    <dbReference type="NCBI Taxonomy" id="632773"/>
    <lineage>
        <taxon>Bacteria</taxon>
        <taxon>Bacillati</taxon>
        <taxon>Bacillota</taxon>
        <taxon>Bacilli</taxon>
        <taxon>Bacillales</taxon>
        <taxon>Bacillaceae</taxon>
        <taxon>Salisediminibacterium</taxon>
    </lineage>
</organism>
<evidence type="ECO:0000313" key="4">
    <source>
        <dbReference type="Proteomes" id="UP000094463"/>
    </source>
</evidence>
<keyword evidence="1" id="KW-1133">Transmembrane helix</keyword>
<dbReference type="OrthoDB" id="9759607at2"/>
<dbReference type="KEGG" id="bbev:BBEV_0978"/>
<feature type="transmembrane region" description="Helical" evidence="1">
    <location>
        <begin position="32"/>
        <end position="52"/>
    </location>
</feature>
<feature type="domain" description="GGDEF" evidence="2">
    <location>
        <begin position="425"/>
        <end position="567"/>
    </location>
</feature>
<dbReference type="Pfam" id="PF13185">
    <property type="entry name" value="GAF_2"/>
    <property type="match status" value="1"/>
</dbReference>
<dbReference type="InterPro" id="IPR050469">
    <property type="entry name" value="Diguanylate_Cyclase"/>
</dbReference>
<dbReference type="AlphaFoldDB" id="A0A1D7QTN5"/>
<dbReference type="PANTHER" id="PTHR45138:SF9">
    <property type="entry name" value="DIGUANYLATE CYCLASE DGCM-RELATED"/>
    <property type="match status" value="1"/>
</dbReference>
<dbReference type="SUPFAM" id="SSF55781">
    <property type="entry name" value="GAF domain-like"/>
    <property type="match status" value="1"/>
</dbReference>
<dbReference type="InterPro" id="IPR043128">
    <property type="entry name" value="Rev_trsase/Diguanyl_cyclase"/>
</dbReference>
<dbReference type="InterPro" id="IPR029016">
    <property type="entry name" value="GAF-like_dom_sf"/>
</dbReference>
<feature type="transmembrane region" description="Helical" evidence="1">
    <location>
        <begin position="6"/>
        <end position="25"/>
    </location>
</feature>
<evidence type="ECO:0000259" key="2">
    <source>
        <dbReference type="PROSITE" id="PS50887"/>
    </source>
</evidence>